<keyword evidence="1" id="KW-1185">Reference proteome</keyword>
<dbReference type="GO" id="GO:0008168">
    <property type="term" value="F:methyltransferase activity"/>
    <property type="evidence" value="ECO:0007669"/>
    <property type="project" value="TreeGrafter"/>
</dbReference>
<proteinExistence type="predicted"/>
<dbReference type="PANTHER" id="PTHR43675:SF1">
    <property type="entry name" value="RIKEN CDNA 2700097O09 GENE"/>
    <property type="match status" value="1"/>
</dbReference>
<dbReference type="STRING" id="1147741.A0A0R3RW56"/>
<dbReference type="InterPro" id="IPR026669">
    <property type="entry name" value="Arsenite_MeTrfase-like"/>
</dbReference>
<dbReference type="AlphaFoldDB" id="A0A0R3RW56"/>
<dbReference type="Proteomes" id="UP000050640">
    <property type="component" value="Unplaced"/>
</dbReference>
<evidence type="ECO:0000313" key="2">
    <source>
        <dbReference type="WBParaSite" id="EEL_0000637701-mRNA-1"/>
    </source>
</evidence>
<sequence length="354" mass="39942">MFLNIEQAEEEFQSLLYRVEPKCVAEFLNWINESFVVSVGKQYPNNGNIEFDGRSEPTSECDVLLRKIALDIRSKLPTNAILPSETVCWPQSGLDSECNRDTTVHVDAFLYDDDDVDELVDQGTLSREYCAQCGCREIMPLTFISHSLSIDQLRYAFTVLVPLNESMKGMLIVDVGSRLGAVLYAVYSYSSGLVNAIGIEMNKDFCELQRKVVEINGMDSSVKVINDDVRRQAEVVGAADVIVLHNVFSFFLPPADQTECWEFLRRSIRPGAAIISNPAVETVTDHLVLSFRIFDWLEKVSIFSMNSLHIEVRTTGNETELQIETSHLAARYAGVNEDLFNDCVKLTLYKVKHQ</sequence>
<organism evidence="1 2">
    <name type="scientific">Elaeophora elaphi</name>
    <dbReference type="NCBI Taxonomy" id="1147741"/>
    <lineage>
        <taxon>Eukaryota</taxon>
        <taxon>Metazoa</taxon>
        <taxon>Ecdysozoa</taxon>
        <taxon>Nematoda</taxon>
        <taxon>Chromadorea</taxon>
        <taxon>Rhabditida</taxon>
        <taxon>Spirurina</taxon>
        <taxon>Spiruromorpha</taxon>
        <taxon>Filarioidea</taxon>
        <taxon>Onchocercidae</taxon>
        <taxon>Elaeophora</taxon>
    </lineage>
</organism>
<accession>A0A0R3RW56</accession>
<dbReference type="PANTHER" id="PTHR43675">
    <property type="entry name" value="ARSENITE METHYLTRANSFERASE"/>
    <property type="match status" value="1"/>
</dbReference>
<protein>
    <submittedName>
        <fullName evidence="2">Methyltransf_11 domain-containing protein</fullName>
    </submittedName>
</protein>
<evidence type="ECO:0000313" key="1">
    <source>
        <dbReference type="Proteomes" id="UP000050640"/>
    </source>
</evidence>
<name>A0A0R3RW56_9BILA</name>
<dbReference type="SUPFAM" id="SSF53335">
    <property type="entry name" value="S-adenosyl-L-methionine-dependent methyltransferases"/>
    <property type="match status" value="1"/>
</dbReference>
<dbReference type="WBParaSite" id="EEL_0000637701-mRNA-1">
    <property type="protein sequence ID" value="EEL_0000637701-mRNA-1"/>
    <property type="gene ID" value="EEL_0000637701"/>
</dbReference>
<dbReference type="CDD" id="cd02440">
    <property type="entry name" value="AdoMet_MTases"/>
    <property type="match status" value="1"/>
</dbReference>
<dbReference type="Gene3D" id="3.40.50.150">
    <property type="entry name" value="Vaccinia Virus protein VP39"/>
    <property type="match status" value="1"/>
</dbReference>
<reference evidence="2" key="1">
    <citation type="submission" date="2017-02" db="UniProtKB">
        <authorList>
            <consortium name="WormBaseParasite"/>
        </authorList>
    </citation>
    <scope>IDENTIFICATION</scope>
</reference>
<dbReference type="InterPro" id="IPR029063">
    <property type="entry name" value="SAM-dependent_MTases_sf"/>
</dbReference>